<organism evidence="1">
    <name type="scientific">viral metagenome</name>
    <dbReference type="NCBI Taxonomy" id="1070528"/>
    <lineage>
        <taxon>unclassified sequences</taxon>
        <taxon>metagenomes</taxon>
        <taxon>organismal metagenomes</taxon>
    </lineage>
</organism>
<evidence type="ECO:0000313" key="1">
    <source>
        <dbReference type="EMBL" id="QHS86533.1"/>
    </source>
</evidence>
<reference evidence="1" key="1">
    <citation type="journal article" date="2020" name="Nature">
        <title>Giant virus diversity and host interactions through global metagenomics.</title>
        <authorList>
            <person name="Schulz F."/>
            <person name="Roux S."/>
            <person name="Paez-Espino D."/>
            <person name="Jungbluth S."/>
            <person name="Walsh D.A."/>
            <person name="Denef V.J."/>
            <person name="McMahon K.D."/>
            <person name="Konstantinidis K.T."/>
            <person name="Eloe-Fadrosh E.A."/>
            <person name="Kyrpides N.C."/>
            <person name="Woyke T."/>
        </authorList>
    </citation>
    <scope>NUCLEOTIDE SEQUENCE</scope>
    <source>
        <strain evidence="1">GVMAG-M-3300009422-16</strain>
    </source>
</reference>
<proteinExistence type="predicted"/>
<dbReference type="AlphaFoldDB" id="A0A6C0B4V9"/>
<dbReference type="EMBL" id="MN739058">
    <property type="protein sequence ID" value="QHS86533.1"/>
    <property type="molecule type" value="Genomic_DNA"/>
</dbReference>
<sequence>MNVILYKYSCPRWYGTLYGLKNISTDKDLDDHKLTHDITKIENINTGSKTCKIDLIQKYELIINNVHNYQGISTIPVNNINDFNLEKNE</sequence>
<name>A0A6C0B4V9_9ZZZZ</name>
<accession>A0A6C0B4V9</accession>
<protein>
    <submittedName>
        <fullName evidence="1">Uncharacterized protein</fullName>
    </submittedName>
</protein>